<protein>
    <submittedName>
        <fullName evidence="5">Putative dihydroorotase</fullName>
    </submittedName>
</protein>
<dbReference type="RefSeq" id="WP_035612879.1">
    <property type="nucleotide sequence ID" value="NZ_ARYK01000001.1"/>
</dbReference>
<reference evidence="5 6" key="1">
    <citation type="journal article" date="2014" name="Antonie Van Leeuwenhoek">
        <title>Hyphomonas beringensis sp. nov. and Hyphomonas chukchiensis sp. nov., isolated from surface seawater of the Bering Sea and Chukchi Sea.</title>
        <authorList>
            <person name="Li C."/>
            <person name="Lai Q."/>
            <person name="Li G."/>
            <person name="Dong C."/>
            <person name="Wang J."/>
            <person name="Liao Y."/>
            <person name="Shao Z."/>
        </authorList>
    </citation>
    <scope>NUCLEOTIDE SEQUENCE [LARGE SCALE GENOMIC DNA]</scope>
    <source>
        <strain evidence="5 6">MHS-2</strain>
    </source>
</reference>
<dbReference type="Gene3D" id="2.30.40.10">
    <property type="entry name" value="Urease, subunit C, domain 1"/>
    <property type="match status" value="1"/>
</dbReference>
<dbReference type="Gene3D" id="3.20.20.140">
    <property type="entry name" value="Metal-dependent hydrolases"/>
    <property type="match status" value="1"/>
</dbReference>
<dbReference type="InterPro" id="IPR024403">
    <property type="entry name" value="DHOase_cat"/>
</dbReference>
<dbReference type="GO" id="GO:0006221">
    <property type="term" value="P:pyrimidine nucleotide biosynthetic process"/>
    <property type="evidence" value="ECO:0007669"/>
    <property type="project" value="UniProtKB-KW"/>
</dbReference>
<evidence type="ECO:0000259" key="4">
    <source>
        <dbReference type="Pfam" id="PF12890"/>
    </source>
</evidence>
<keyword evidence="6" id="KW-1185">Reference proteome</keyword>
<dbReference type="GO" id="GO:0004038">
    <property type="term" value="F:allantoinase activity"/>
    <property type="evidence" value="ECO:0007669"/>
    <property type="project" value="TreeGrafter"/>
</dbReference>
<dbReference type="SUPFAM" id="SSF51556">
    <property type="entry name" value="Metallo-dependent hydrolases"/>
    <property type="match status" value="1"/>
</dbReference>
<sequence>MSLSIHNARLLDPATGMDEPGAIFIDKGKIRDIAKGQSGPHKDARDSLDAGGLCLAPGLIDLRVKTGEPGDEQKETLATASRAAVAGGVTSFVVMPDTRPTLDDVALVRFITERARETAKARIYPSGALTVGLNGEQMAEIGLMADAGAVLFTNGDVPVPNASIMKRAMAYAASRGALVMSRPDDRALSASGVMNAGAFAARAGLSGMPVEAEWIGAARDVMLAESTGCRLLLDQVSTARTLEIVAEARARGAKVHATVAAHTLFFNERDVGDYLTYCKVNPPFRDEETRQGLIDALKRGEIDAVVSAHDPQPPEEKRLPFGEAAFGAAGLETTLAALMSLVNDAGLPLLDALAAVTSGPADLLGLPQGRLKPGAPADLILFNPGKPWLCDREHLRSRSTNSPFDGRRLQGRVMRTLVGGETVFEFAAS</sequence>
<organism evidence="5 6">
    <name type="scientific">Hyphomonas johnsonii MHS-2</name>
    <dbReference type="NCBI Taxonomy" id="1280950"/>
    <lineage>
        <taxon>Bacteria</taxon>
        <taxon>Pseudomonadati</taxon>
        <taxon>Pseudomonadota</taxon>
        <taxon>Alphaproteobacteria</taxon>
        <taxon>Hyphomonadales</taxon>
        <taxon>Hyphomonadaceae</taxon>
        <taxon>Hyphomonas</taxon>
    </lineage>
</organism>
<feature type="domain" description="Dihydroorotase catalytic" evidence="4">
    <location>
        <begin position="55"/>
        <end position="238"/>
    </location>
</feature>
<dbReference type="PANTHER" id="PTHR43668">
    <property type="entry name" value="ALLANTOINASE"/>
    <property type="match status" value="1"/>
</dbReference>
<evidence type="ECO:0000259" key="3">
    <source>
        <dbReference type="Pfam" id="PF07969"/>
    </source>
</evidence>
<evidence type="ECO:0000256" key="1">
    <source>
        <dbReference type="ARBA" id="ARBA00022833"/>
    </source>
</evidence>
<dbReference type="eggNOG" id="COG0044">
    <property type="taxonomic scope" value="Bacteria"/>
</dbReference>
<dbReference type="InterPro" id="IPR050138">
    <property type="entry name" value="DHOase/Allantoinase_Hydrolase"/>
</dbReference>
<dbReference type="CDD" id="cd01317">
    <property type="entry name" value="DHOase_IIa"/>
    <property type="match status" value="1"/>
</dbReference>
<comment type="caution">
    <text evidence="5">The sequence shown here is derived from an EMBL/GenBank/DDBJ whole genome shotgun (WGS) entry which is preliminary data.</text>
</comment>
<keyword evidence="2" id="KW-0665">Pyrimidine biosynthesis</keyword>
<accession>A0A059FTL8</accession>
<dbReference type="InterPro" id="IPR013108">
    <property type="entry name" value="Amidohydro_3"/>
</dbReference>
<dbReference type="InterPro" id="IPR011059">
    <property type="entry name" value="Metal-dep_hydrolase_composite"/>
</dbReference>
<dbReference type="PATRIC" id="fig|1280950.3.peg.309"/>
<dbReference type="EMBL" id="ARYK01000001">
    <property type="protein sequence ID" value="KCZ94010.1"/>
    <property type="molecule type" value="Genomic_DNA"/>
</dbReference>
<dbReference type="Pfam" id="PF12890">
    <property type="entry name" value="DHOase"/>
    <property type="match status" value="1"/>
</dbReference>
<gene>
    <name evidence="5" type="ORF">HJO_01505</name>
</gene>
<name>A0A059FTL8_9PROT</name>
<dbReference type="GO" id="GO:0005737">
    <property type="term" value="C:cytoplasm"/>
    <property type="evidence" value="ECO:0007669"/>
    <property type="project" value="TreeGrafter"/>
</dbReference>
<evidence type="ECO:0000313" key="6">
    <source>
        <dbReference type="Proteomes" id="UP000025171"/>
    </source>
</evidence>
<dbReference type="Proteomes" id="UP000025171">
    <property type="component" value="Unassembled WGS sequence"/>
</dbReference>
<dbReference type="GO" id="GO:0004151">
    <property type="term" value="F:dihydroorotase activity"/>
    <property type="evidence" value="ECO:0007669"/>
    <property type="project" value="InterPro"/>
</dbReference>
<dbReference type="NCBIfam" id="TIGR00857">
    <property type="entry name" value="pyrC_multi"/>
    <property type="match status" value="1"/>
</dbReference>
<dbReference type="AlphaFoldDB" id="A0A059FTL8"/>
<dbReference type="InterPro" id="IPR004722">
    <property type="entry name" value="DHOase"/>
</dbReference>
<dbReference type="SUPFAM" id="SSF51338">
    <property type="entry name" value="Composite domain of metallo-dependent hydrolases"/>
    <property type="match status" value="1"/>
</dbReference>
<dbReference type="GO" id="GO:0006145">
    <property type="term" value="P:purine nucleobase catabolic process"/>
    <property type="evidence" value="ECO:0007669"/>
    <property type="project" value="TreeGrafter"/>
</dbReference>
<dbReference type="OrthoDB" id="9803027at2"/>
<evidence type="ECO:0000313" key="5">
    <source>
        <dbReference type="EMBL" id="KCZ94010.1"/>
    </source>
</evidence>
<dbReference type="STRING" id="1280950.HJO_01505"/>
<evidence type="ECO:0000256" key="2">
    <source>
        <dbReference type="ARBA" id="ARBA00022975"/>
    </source>
</evidence>
<dbReference type="GO" id="GO:0046872">
    <property type="term" value="F:metal ion binding"/>
    <property type="evidence" value="ECO:0007669"/>
    <property type="project" value="InterPro"/>
</dbReference>
<dbReference type="Pfam" id="PF07969">
    <property type="entry name" value="Amidohydro_3"/>
    <property type="match status" value="1"/>
</dbReference>
<dbReference type="PANTHER" id="PTHR43668:SF2">
    <property type="entry name" value="ALLANTOINASE"/>
    <property type="match status" value="1"/>
</dbReference>
<dbReference type="InterPro" id="IPR032466">
    <property type="entry name" value="Metal_Hydrolase"/>
</dbReference>
<keyword evidence="1" id="KW-0862">Zinc</keyword>
<feature type="domain" description="Amidohydrolase 3" evidence="3">
    <location>
        <begin position="345"/>
        <end position="424"/>
    </location>
</feature>
<proteinExistence type="predicted"/>